<evidence type="ECO:0000313" key="2">
    <source>
        <dbReference type="Proteomes" id="UP000826195"/>
    </source>
</evidence>
<comment type="caution">
    <text evidence="1">The sequence shown here is derived from an EMBL/GenBank/DDBJ whole genome shotgun (WGS) entry which is preliminary data.</text>
</comment>
<protein>
    <submittedName>
        <fullName evidence="1">Uncharacterized protein</fullName>
    </submittedName>
</protein>
<evidence type="ECO:0000313" key="1">
    <source>
        <dbReference type="EMBL" id="KAH0550048.1"/>
    </source>
</evidence>
<reference evidence="1 2" key="1">
    <citation type="journal article" date="2021" name="J. Hered.">
        <title>A chromosome-level genome assembly of the parasitoid wasp, Cotesia glomerata (Hymenoptera: Braconidae).</title>
        <authorList>
            <person name="Pinto B.J."/>
            <person name="Weis J.J."/>
            <person name="Gamble T."/>
            <person name="Ode P.J."/>
            <person name="Paul R."/>
            <person name="Zaspel J.M."/>
        </authorList>
    </citation>
    <scope>NUCLEOTIDE SEQUENCE [LARGE SCALE GENOMIC DNA]</scope>
    <source>
        <strain evidence="1">CgM1</strain>
    </source>
</reference>
<keyword evidence="2" id="KW-1185">Reference proteome</keyword>
<sequence length="329" mass="37594">MNVERGRTNQSQEIGDAATTGHALRDDCIIRIDTPSITGTHPPRVHEMTIRLSNKGITRSECKNRKTEECVQKLITSVDWLMSSGLAVDRLLDYFLVVIYPARSRWRTFSIIRIRIESLIQLRSHWISNPQCFLFSICVNGRSSLVKSILLTLGRVYTQTFIVGSTRMLKGDKDFTCDTSMSSTTDKEGRVPQSSKISYSLESRTTISPSFYPTHSHTYKLVLFEWYCFYSLLLVSAIGAKRTTTESRKSKCLGEASIWRIEYAEAFGNDAVEQFRILISLLYNDCSNLILSKRMVIPWDRSLDMSGIASQITRKISAETLNLFYFRIE</sequence>
<dbReference type="EMBL" id="JAHXZJ010001864">
    <property type="protein sequence ID" value="KAH0550048.1"/>
    <property type="molecule type" value="Genomic_DNA"/>
</dbReference>
<proteinExistence type="predicted"/>
<gene>
    <name evidence="1" type="ORF">KQX54_017088</name>
</gene>
<accession>A0AAV7IEH3</accession>
<dbReference type="Proteomes" id="UP000826195">
    <property type="component" value="Unassembled WGS sequence"/>
</dbReference>
<dbReference type="AlphaFoldDB" id="A0AAV7IEH3"/>
<name>A0AAV7IEH3_COTGL</name>
<organism evidence="1 2">
    <name type="scientific">Cotesia glomerata</name>
    <name type="common">Lepidopteran parasitic wasp</name>
    <name type="synonym">Apanteles glomeratus</name>
    <dbReference type="NCBI Taxonomy" id="32391"/>
    <lineage>
        <taxon>Eukaryota</taxon>
        <taxon>Metazoa</taxon>
        <taxon>Ecdysozoa</taxon>
        <taxon>Arthropoda</taxon>
        <taxon>Hexapoda</taxon>
        <taxon>Insecta</taxon>
        <taxon>Pterygota</taxon>
        <taxon>Neoptera</taxon>
        <taxon>Endopterygota</taxon>
        <taxon>Hymenoptera</taxon>
        <taxon>Apocrita</taxon>
        <taxon>Ichneumonoidea</taxon>
        <taxon>Braconidae</taxon>
        <taxon>Microgastrinae</taxon>
        <taxon>Cotesia</taxon>
    </lineage>
</organism>